<feature type="compositionally biased region" description="Acidic residues" evidence="1">
    <location>
        <begin position="189"/>
        <end position="199"/>
    </location>
</feature>
<comment type="caution">
    <text evidence="2">The sequence shown here is derived from an EMBL/GenBank/DDBJ whole genome shotgun (WGS) entry which is preliminary data.</text>
</comment>
<reference evidence="2" key="1">
    <citation type="submission" date="2021-06" db="EMBL/GenBank/DDBJ databases">
        <authorList>
            <person name="Hodson N. C."/>
            <person name="Mongue J. A."/>
            <person name="Jaron S. K."/>
        </authorList>
    </citation>
    <scope>NUCLEOTIDE SEQUENCE</scope>
</reference>
<name>A0A8J2KUF5_9HEXA</name>
<organism evidence="2 3">
    <name type="scientific">Allacma fusca</name>
    <dbReference type="NCBI Taxonomy" id="39272"/>
    <lineage>
        <taxon>Eukaryota</taxon>
        <taxon>Metazoa</taxon>
        <taxon>Ecdysozoa</taxon>
        <taxon>Arthropoda</taxon>
        <taxon>Hexapoda</taxon>
        <taxon>Collembola</taxon>
        <taxon>Symphypleona</taxon>
        <taxon>Sminthuridae</taxon>
        <taxon>Allacma</taxon>
    </lineage>
</organism>
<evidence type="ECO:0000313" key="2">
    <source>
        <dbReference type="EMBL" id="CAG7823742.1"/>
    </source>
</evidence>
<proteinExistence type="predicted"/>
<feature type="region of interest" description="Disordered" evidence="1">
    <location>
        <begin position="46"/>
        <end position="69"/>
    </location>
</feature>
<evidence type="ECO:0000256" key="1">
    <source>
        <dbReference type="SAM" id="MobiDB-lite"/>
    </source>
</evidence>
<evidence type="ECO:0000313" key="3">
    <source>
        <dbReference type="Proteomes" id="UP000708208"/>
    </source>
</evidence>
<gene>
    <name evidence="2" type="ORF">AFUS01_LOCUS33942</name>
</gene>
<dbReference type="AlphaFoldDB" id="A0A8J2KUF5"/>
<sequence length="210" mass="23134">MGSHKISKRPEIYNADRGGEIGWLIAKNNLFSHTCPYKQAFSIQHVRNSGGGDDDEPNGNPPSCGKERSPKFYKIVNDIAPYVSKPSKKIGLINRILSKYEVPSFNVPQYSDVPEGWSRYQSCSLSYLHPGLHFGSIWQPDGMIANTLSIGQSAGTSGLGTIASKMNSSEQSFIDDEDGDKLIEKMLLDEGDYNGEEQEQVTKGKVKKDG</sequence>
<protein>
    <submittedName>
        <fullName evidence="2">Uncharacterized protein</fullName>
    </submittedName>
</protein>
<dbReference type="Proteomes" id="UP000708208">
    <property type="component" value="Unassembled WGS sequence"/>
</dbReference>
<dbReference type="EMBL" id="CAJVCH010530432">
    <property type="protein sequence ID" value="CAG7823742.1"/>
    <property type="molecule type" value="Genomic_DNA"/>
</dbReference>
<accession>A0A8J2KUF5</accession>
<feature type="region of interest" description="Disordered" evidence="1">
    <location>
        <begin position="188"/>
        <end position="210"/>
    </location>
</feature>
<keyword evidence="3" id="KW-1185">Reference proteome</keyword>